<gene>
    <name evidence="1" type="ORF">H4S07_000594</name>
</gene>
<sequence length="121" mass="13436">MSAKNLSFEQTRDVAKTGTIDELKATILDVRTAGEFKDGHVPNAVNVPVGELGQALTLTPVEFNKEYKFNLPKHDSKTEALLVYCKSGMRTKMAIQALAKLGYEDNLYTYSGGWDDYSKQV</sequence>
<organism evidence="1 2">
    <name type="scientific">Coemansia furcata</name>
    <dbReference type="NCBI Taxonomy" id="417177"/>
    <lineage>
        <taxon>Eukaryota</taxon>
        <taxon>Fungi</taxon>
        <taxon>Fungi incertae sedis</taxon>
        <taxon>Zoopagomycota</taxon>
        <taxon>Kickxellomycotina</taxon>
        <taxon>Kickxellomycetes</taxon>
        <taxon>Kickxellales</taxon>
        <taxon>Kickxellaceae</taxon>
        <taxon>Coemansia</taxon>
    </lineage>
</organism>
<dbReference type="Proteomes" id="UP001140096">
    <property type="component" value="Unassembled WGS sequence"/>
</dbReference>
<name>A0ACC1LR28_9FUNG</name>
<evidence type="ECO:0000313" key="1">
    <source>
        <dbReference type="EMBL" id="KAJ2813565.1"/>
    </source>
</evidence>
<protein>
    <submittedName>
        <fullName evidence="1">Uncharacterized protein</fullName>
    </submittedName>
</protein>
<reference evidence="1" key="1">
    <citation type="submission" date="2022-07" db="EMBL/GenBank/DDBJ databases">
        <title>Phylogenomic reconstructions and comparative analyses of Kickxellomycotina fungi.</title>
        <authorList>
            <person name="Reynolds N.K."/>
            <person name="Stajich J.E."/>
            <person name="Barry K."/>
            <person name="Grigoriev I.V."/>
            <person name="Crous P."/>
            <person name="Smith M.E."/>
        </authorList>
    </citation>
    <scope>NUCLEOTIDE SEQUENCE</scope>
    <source>
        <strain evidence="1">CBS 102833</strain>
    </source>
</reference>
<evidence type="ECO:0000313" key="2">
    <source>
        <dbReference type="Proteomes" id="UP001140096"/>
    </source>
</evidence>
<accession>A0ACC1LR28</accession>
<proteinExistence type="predicted"/>
<keyword evidence="2" id="KW-1185">Reference proteome</keyword>
<comment type="caution">
    <text evidence="1">The sequence shown here is derived from an EMBL/GenBank/DDBJ whole genome shotgun (WGS) entry which is preliminary data.</text>
</comment>
<dbReference type="EMBL" id="JANBUP010000044">
    <property type="protein sequence ID" value="KAJ2813565.1"/>
    <property type="molecule type" value="Genomic_DNA"/>
</dbReference>